<feature type="domain" description="HNH nuclease" evidence="1">
    <location>
        <begin position="147"/>
        <end position="207"/>
    </location>
</feature>
<evidence type="ECO:0000313" key="2">
    <source>
        <dbReference type="EMBL" id="VVD82406.1"/>
    </source>
</evidence>
<dbReference type="Gene3D" id="1.10.30.50">
    <property type="match status" value="1"/>
</dbReference>
<dbReference type="GO" id="GO:0008270">
    <property type="term" value="F:zinc ion binding"/>
    <property type="evidence" value="ECO:0007669"/>
    <property type="project" value="InterPro"/>
</dbReference>
<reference evidence="2 3" key="1">
    <citation type="submission" date="2019-08" db="EMBL/GenBank/DDBJ databases">
        <authorList>
            <person name="Peeters C."/>
        </authorList>
    </citation>
    <scope>NUCLEOTIDE SEQUENCE [LARGE SCALE GENOMIC DNA]</scope>
    <source>
        <strain evidence="2 3">LMG 31010</strain>
    </source>
</reference>
<dbReference type="Pfam" id="PF01844">
    <property type="entry name" value="HNH"/>
    <property type="match status" value="1"/>
</dbReference>
<evidence type="ECO:0000259" key="1">
    <source>
        <dbReference type="SMART" id="SM00507"/>
    </source>
</evidence>
<dbReference type="OrthoDB" id="9802640at2"/>
<dbReference type="GO" id="GO:0003676">
    <property type="term" value="F:nucleic acid binding"/>
    <property type="evidence" value="ECO:0007669"/>
    <property type="project" value="InterPro"/>
</dbReference>
<sequence>MTPYKINIHDIFTALQELGGEATYSDIQGRILEKYCSGKVPPSYKDKSTFDATIRRKVEDYCPQSRDFDASRFEPKFHRVARGRYKIIGPGESGSTIFFEEQQADFVLRIQKSLVDSQVSRARRLKTAVKAPTKVRAVTDIFIRNADVVAEVLFQAKGYCQRCTKPAPFLRKADGSPYLEVHHKVRLSDGGEDTVENAIALCPNCHRELHFGTASA</sequence>
<protein>
    <recommendedName>
        <fullName evidence="1">HNH nuclease domain-containing protein</fullName>
    </recommendedName>
</protein>
<dbReference type="CDD" id="cd00085">
    <property type="entry name" value="HNHc"/>
    <property type="match status" value="1"/>
</dbReference>
<proteinExistence type="predicted"/>
<dbReference type="Proteomes" id="UP000343335">
    <property type="component" value="Unassembled WGS sequence"/>
</dbReference>
<dbReference type="InterPro" id="IPR002711">
    <property type="entry name" value="HNH"/>
</dbReference>
<dbReference type="GO" id="GO:0004519">
    <property type="term" value="F:endonuclease activity"/>
    <property type="evidence" value="ECO:0007669"/>
    <property type="project" value="InterPro"/>
</dbReference>
<dbReference type="RefSeq" id="WP_150663370.1">
    <property type="nucleotide sequence ID" value="NZ_CABPSA010000001.1"/>
</dbReference>
<name>A0A5E4T2K6_9BURK</name>
<dbReference type="EMBL" id="CABPSA010000001">
    <property type="protein sequence ID" value="VVD82406.1"/>
    <property type="molecule type" value="Genomic_DNA"/>
</dbReference>
<accession>A0A5E4T2K6</accession>
<dbReference type="SMART" id="SM00507">
    <property type="entry name" value="HNHc"/>
    <property type="match status" value="1"/>
</dbReference>
<dbReference type="InterPro" id="IPR003615">
    <property type="entry name" value="HNH_nuc"/>
</dbReference>
<gene>
    <name evidence="2" type="ORF">PCO31010_01219</name>
</gene>
<evidence type="ECO:0000313" key="3">
    <source>
        <dbReference type="Proteomes" id="UP000343335"/>
    </source>
</evidence>
<dbReference type="AlphaFoldDB" id="A0A5E4T2K6"/>
<organism evidence="2 3">
    <name type="scientific">Pandoraea commovens</name>
    <dbReference type="NCBI Taxonomy" id="2508289"/>
    <lineage>
        <taxon>Bacteria</taxon>
        <taxon>Pseudomonadati</taxon>
        <taxon>Pseudomonadota</taxon>
        <taxon>Betaproteobacteria</taxon>
        <taxon>Burkholderiales</taxon>
        <taxon>Burkholderiaceae</taxon>
        <taxon>Pandoraea</taxon>
    </lineage>
</organism>